<evidence type="ECO:0000313" key="2">
    <source>
        <dbReference type="Proteomes" id="UP000812961"/>
    </source>
</evidence>
<name>A0ABS7GDP4_9BACT</name>
<dbReference type="RefSeq" id="WP_220251125.1">
    <property type="nucleotide sequence ID" value="NZ_JAICCF010000003.1"/>
</dbReference>
<evidence type="ECO:0000313" key="1">
    <source>
        <dbReference type="EMBL" id="MBW8685792.1"/>
    </source>
</evidence>
<gene>
    <name evidence="1" type="ORF">K1Y79_15740</name>
</gene>
<protein>
    <recommendedName>
        <fullName evidence="3">Phage protein</fullName>
    </recommendedName>
</protein>
<evidence type="ECO:0008006" key="3">
    <source>
        <dbReference type="Google" id="ProtNLM"/>
    </source>
</evidence>
<sequence>MNTSKKIYSQKVKPGAYEYMIKVLKYPEQVDPRMDGKVCRITVTDYKLEPSIQAKDIPAHINDRLFQVEVHGIDDREYLILASQLEYAGQDLVVVESNTKG</sequence>
<comment type="caution">
    <text evidence="1">The sequence shown here is derived from an EMBL/GenBank/DDBJ whole genome shotgun (WGS) entry which is preliminary data.</text>
</comment>
<dbReference type="EMBL" id="JAICCF010000003">
    <property type="protein sequence ID" value="MBW8685792.1"/>
    <property type="molecule type" value="Genomic_DNA"/>
</dbReference>
<organism evidence="1 2">
    <name type="scientific">Chitinophaga rhizophila</name>
    <dbReference type="NCBI Taxonomy" id="2866212"/>
    <lineage>
        <taxon>Bacteria</taxon>
        <taxon>Pseudomonadati</taxon>
        <taxon>Bacteroidota</taxon>
        <taxon>Chitinophagia</taxon>
        <taxon>Chitinophagales</taxon>
        <taxon>Chitinophagaceae</taxon>
        <taxon>Chitinophaga</taxon>
    </lineage>
</organism>
<reference evidence="1 2" key="1">
    <citation type="submission" date="2021-08" db="EMBL/GenBank/DDBJ databases">
        <title>The genome sequence of Chitinophaga sp. B61.</title>
        <authorList>
            <person name="Zhang X."/>
        </authorList>
    </citation>
    <scope>NUCLEOTIDE SEQUENCE [LARGE SCALE GENOMIC DNA]</scope>
    <source>
        <strain evidence="1 2">B61</strain>
    </source>
</reference>
<keyword evidence="2" id="KW-1185">Reference proteome</keyword>
<dbReference type="Proteomes" id="UP000812961">
    <property type="component" value="Unassembled WGS sequence"/>
</dbReference>
<proteinExistence type="predicted"/>
<accession>A0ABS7GDP4</accession>